<accession>A0A2N9FFL0</accession>
<protein>
    <recommendedName>
        <fullName evidence="2">Reverse transcriptase Ty1/copia-type domain-containing protein</fullName>
    </recommendedName>
</protein>
<sequence length="474" mass="53030">MFPFHKLALLPSSTTAPTVLDDWLSAFTTTMTSTSPSNSSSTLDKDHALLFILEPLPHSATQTTPPLDTPPSSPNIPTPSHTISPPCPSQPTSSHSMITRSQVGILEEMTALHNNHTWVLVPRQPHMNVIGCKWVFKTKLNSDGSLDQLKARLVAKGYNQQESVNYTGTFSPVIHPATIRTILTVATVKGWSLQQLHVKNAFLHGHLDTTVFMNQPSGFEDPQLPNHVCHLHRAFTRMTDCKPSPTPMASKQPHLANHDDLFPDITEYRRIVGILQYLTLTRPNLCYVVNSVCQHMHAPTYGHFQMVKRILRYVKGTISLSLRIIQHISLNLYAFSDADWAGCPTTRRSTTSFYTFLGSNCISWSAKKQPTVSRSSAEAEYRAMASTSAELTWISFILRDIGLYQSRPPVLFCDNLSSLHMTINPVFHSRTKHIAIDYHFVREKVALGTLTTQFIPSSSQVADILYKATFSYCL</sequence>
<dbReference type="SUPFAM" id="SSF56672">
    <property type="entry name" value="DNA/RNA polymerases"/>
    <property type="match status" value="1"/>
</dbReference>
<feature type="compositionally biased region" description="Pro residues" evidence="1">
    <location>
        <begin position="67"/>
        <end position="77"/>
    </location>
</feature>
<proteinExistence type="predicted"/>
<dbReference type="InterPro" id="IPR013103">
    <property type="entry name" value="RVT_2"/>
</dbReference>
<evidence type="ECO:0000256" key="1">
    <source>
        <dbReference type="SAM" id="MobiDB-lite"/>
    </source>
</evidence>
<dbReference type="CDD" id="cd09272">
    <property type="entry name" value="RNase_HI_RT_Ty1"/>
    <property type="match status" value="1"/>
</dbReference>
<dbReference type="PANTHER" id="PTHR11439">
    <property type="entry name" value="GAG-POL-RELATED RETROTRANSPOSON"/>
    <property type="match status" value="1"/>
</dbReference>
<organism evidence="3">
    <name type="scientific">Fagus sylvatica</name>
    <name type="common">Beechnut</name>
    <dbReference type="NCBI Taxonomy" id="28930"/>
    <lineage>
        <taxon>Eukaryota</taxon>
        <taxon>Viridiplantae</taxon>
        <taxon>Streptophyta</taxon>
        <taxon>Embryophyta</taxon>
        <taxon>Tracheophyta</taxon>
        <taxon>Spermatophyta</taxon>
        <taxon>Magnoliopsida</taxon>
        <taxon>eudicotyledons</taxon>
        <taxon>Gunneridae</taxon>
        <taxon>Pentapetalae</taxon>
        <taxon>rosids</taxon>
        <taxon>fabids</taxon>
        <taxon>Fagales</taxon>
        <taxon>Fagaceae</taxon>
        <taxon>Fagus</taxon>
    </lineage>
</organism>
<gene>
    <name evidence="3" type="ORF">FSB_LOCUS13446</name>
</gene>
<evidence type="ECO:0000313" key="3">
    <source>
        <dbReference type="EMBL" id="SPC85564.1"/>
    </source>
</evidence>
<dbReference type="AlphaFoldDB" id="A0A2N9FFL0"/>
<name>A0A2N9FFL0_FAGSY</name>
<dbReference type="EMBL" id="OIVN01000787">
    <property type="protein sequence ID" value="SPC85564.1"/>
    <property type="molecule type" value="Genomic_DNA"/>
</dbReference>
<dbReference type="Pfam" id="PF07727">
    <property type="entry name" value="RVT_2"/>
    <property type="match status" value="1"/>
</dbReference>
<dbReference type="PANTHER" id="PTHR11439:SF524">
    <property type="entry name" value="RNA-DIRECTED DNA POLYMERASE, PROTEIN KINASE RLK-PELLE-DLSV FAMILY"/>
    <property type="match status" value="1"/>
</dbReference>
<reference evidence="3" key="1">
    <citation type="submission" date="2018-02" db="EMBL/GenBank/DDBJ databases">
        <authorList>
            <person name="Cohen D.B."/>
            <person name="Kent A.D."/>
        </authorList>
    </citation>
    <scope>NUCLEOTIDE SEQUENCE</scope>
</reference>
<evidence type="ECO:0000259" key="2">
    <source>
        <dbReference type="Pfam" id="PF07727"/>
    </source>
</evidence>
<feature type="domain" description="Reverse transcriptase Ty1/copia-type" evidence="2">
    <location>
        <begin position="115"/>
        <end position="236"/>
    </location>
</feature>
<dbReference type="InterPro" id="IPR043502">
    <property type="entry name" value="DNA/RNA_pol_sf"/>
</dbReference>
<feature type="region of interest" description="Disordered" evidence="1">
    <location>
        <begin position="60"/>
        <end position="95"/>
    </location>
</feature>